<dbReference type="WBParaSite" id="BTMF_0001034601-mRNA-1">
    <property type="protein sequence ID" value="BTMF_0001034601-mRNA-1"/>
    <property type="gene ID" value="BTMF_0001034601"/>
</dbReference>
<dbReference type="AlphaFoldDB" id="A0A0R3QRK2"/>
<organism evidence="3">
    <name type="scientific">Brugia timori</name>
    <dbReference type="NCBI Taxonomy" id="42155"/>
    <lineage>
        <taxon>Eukaryota</taxon>
        <taxon>Metazoa</taxon>
        <taxon>Ecdysozoa</taxon>
        <taxon>Nematoda</taxon>
        <taxon>Chromadorea</taxon>
        <taxon>Rhabditida</taxon>
        <taxon>Spirurina</taxon>
        <taxon>Spiruromorpha</taxon>
        <taxon>Filarioidea</taxon>
        <taxon>Onchocercidae</taxon>
        <taxon>Brugia</taxon>
    </lineage>
</organism>
<proteinExistence type="predicted"/>
<reference evidence="1 2" key="2">
    <citation type="submission" date="2018-11" db="EMBL/GenBank/DDBJ databases">
        <authorList>
            <consortium name="Pathogen Informatics"/>
        </authorList>
    </citation>
    <scope>NUCLEOTIDE SEQUENCE [LARGE SCALE GENOMIC DNA]</scope>
</reference>
<name>A0A0R3QRK2_9BILA</name>
<keyword evidence="2" id="KW-1185">Reference proteome</keyword>
<sequence length="83" mass="9000">MHKKALMSRTVYIRRLEKLTLCLCSSMLNKDESISELLAAGSSIGKESIKISISLAVCAIVAAKRPQFSSSSNAWIKSVNGLN</sequence>
<accession>A0A0R3QRK2</accession>
<dbReference type="EMBL" id="UZAG01016381">
    <property type="protein sequence ID" value="VDO28001.1"/>
    <property type="molecule type" value="Genomic_DNA"/>
</dbReference>
<evidence type="ECO:0000313" key="2">
    <source>
        <dbReference type="Proteomes" id="UP000280834"/>
    </source>
</evidence>
<protein>
    <submittedName>
        <fullName evidence="3">TFIIB domain-containing protein</fullName>
    </submittedName>
</protein>
<dbReference type="Proteomes" id="UP000280834">
    <property type="component" value="Unassembled WGS sequence"/>
</dbReference>
<reference evidence="3" key="1">
    <citation type="submission" date="2017-02" db="UniProtKB">
        <authorList>
            <consortium name="WormBaseParasite"/>
        </authorList>
    </citation>
    <scope>IDENTIFICATION</scope>
</reference>
<gene>
    <name evidence="1" type="ORF">BTMF_LOCUS8388</name>
</gene>
<evidence type="ECO:0000313" key="3">
    <source>
        <dbReference type="WBParaSite" id="BTMF_0001034601-mRNA-1"/>
    </source>
</evidence>
<evidence type="ECO:0000313" key="1">
    <source>
        <dbReference type="EMBL" id="VDO28001.1"/>
    </source>
</evidence>